<dbReference type="OrthoDB" id="4161332at2759"/>
<dbReference type="Pfam" id="PF04082">
    <property type="entry name" value="Fungal_trans"/>
    <property type="match status" value="1"/>
</dbReference>
<feature type="compositionally biased region" description="Polar residues" evidence="6">
    <location>
        <begin position="91"/>
        <end position="107"/>
    </location>
</feature>
<dbReference type="CDD" id="cd12148">
    <property type="entry name" value="fungal_TF_MHR"/>
    <property type="match status" value="1"/>
</dbReference>
<feature type="compositionally biased region" description="Polar residues" evidence="6">
    <location>
        <begin position="282"/>
        <end position="291"/>
    </location>
</feature>
<keyword evidence="3" id="KW-0238">DNA-binding</keyword>
<dbReference type="InterPro" id="IPR036864">
    <property type="entry name" value="Zn2-C6_fun-type_DNA-bd_sf"/>
</dbReference>
<dbReference type="InterPro" id="IPR050797">
    <property type="entry name" value="Carb_Metab_Trans_Reg"/>
</dbReference>
<organism evidence="8 9">
    <name type="scientific">Heliocybe sulcata</name>
    <dbReference type="NCBI Taxonomy" id="5364"/>
    <lineage>
        <taxon>Eukaryota</taxon>
        <taxon>Fungi</taxon>
        <taxon>Dikarya</taxon>
        <taxon>Basidiomycota</taxon>
        <taxon>Agaricomycotina</taxon>
        <taxon>Agaricomycetes</taxon>
        <taxon>Gloeophyllales</taxon>
        <taxon>Gloeophyllaceae</taxon>
        <taxon>Heliocybe</taxon>
    </lineage>
</organism>
<dbReference type="SMART" id="SM00906">
    <property type="entry name" value="Fungal_trans"/>
    <property type="match status" value="1"/>
</dbReference>
<evidence type="ECO:0000256" key="1">
    <source>
        <dbReference type="ARBA" id="ARBA00022723"/>
    </source>
</evidence>
<keyword evidence="4" id="KW-0804">Transcription</keyword>
<dbReference type="CDD" id="cd00067">
    <property type="entry name" value="GAL4"/>
    <property type="match status" value="1"/>
</dbReference>
<feature type="compositionally biased region" description="Low complexity" evidence="6">
    <location>
        <begin position="161"/>
        <end position="173"/>
    </location>
</feature>
<evidence type="ECO:0000256" key="3">
    <source>
        <dbReference type="ARBA" id="ARBA00023125"/>
    </source>
</evidence>
<protein>
    <recommendedName>
        <fullName evidence="7">Xylanolytic transcriptional activator regulatory domain-containing protein</fullName>
    </recommendedName>
</protein>
<keyword evidence="2" id="KW-0805">Transcription regulation</keyword>
<feature type="compositionally biased region" description="Polar residues" evidence="6">
    <location>
        <begin position="984"/>
        <end position="995"/>
    </location>
</feature>
<dbReference type="Proteomes" id="UP000305948">
    <property type="component" value="Unassembled WGS sequence"/>
</dbReference>
<dbReference type="GO" id="GO:0003677">
    <property type="term" value="F:DNA binding"/>
    <property type="evidence" value="ECO:0007669"/>
    <property type="project" value="UniProtKB-KW"/>
</dbReference>
<evidence type="ECO:0000313" key="8">
    <source>
        <dbReference type="EMBL" id="TFK54750.1"/>
    </source>
</evidence>
<feature type="domain" description="Xylanolytic transcriptional activator regulatory" evidence="7">
    <location>
        <begin position="465"/>
        <end position="534"/>
    </location>
</feature>
<dbReference type="InterPro" id="IPR001138">
    <property type="entry name" value="Zn2Cys6_DnaBD"/>
</dbReference>
<name>A0A5C3NBS3_9AGAM</name>
<keyword evidence="5" id="KW-0539">Nucleus</keyword>
<evidence type="ECO:0000313" key="9">
    <source>
        <dbReference type="Proteomes" id="UP000305948"/>
    </source>
</evidence>
<evidence type="ECO:0000256" key="6">
    <source>
        <dbReference type="SAM" id="MobiDB-lite"/>
    </source>
</evidence>
<dbReference type="Gene3D" id="4.10.240.10">
    <property type="entry name" value="Zn(2)-C6 fungal-type DNA-binding domain"/>
    <property type="match status" value="1"/>
</dbReference>
<dbReference type="EMBL" id="ML213505">
    <property type="protein sequence ID" value="TFK54750.1"/>
    <property type="molecule type" value="Genomic_DNA"/>
</dbReference>
<gene>
    <name evidence="8" type="ORF">OE88DRAFT_1642088</name>
</gene>
<dbReference type="AlphaFoldDB" id="A0A5C3NBS3"/>
<keyword evidence="9" id="KW-1185">Reference proteome</keyword>
<feature type="region of interest" description="Disordered" evidence="6">
    <location>
        <begin position="154"/>
        <end position="231"/>
    </location>
</feature>
<dbReference type="STRING" id="5364.A0A5C3NBS3"/>
<dbReference type="GO" id="GO:0008270">
    <property type="term" value="F:zinc ion binding"/>
    <property type="evidence" value="ECO:0007669"/>
    <property type="project" value="InterPro"/>
</dbReference>
<feature type="compositionally biased region" description="Polar residues" evidence="6">
    <location>
        <begin position="47"/>
        <end position="62"/>
    </location>
</feature>
<feature type="compositionally biased region" description="Polar residues" evidence="6">
    <location>
        <begin position="965"/>
        <end position="976"/>
    </location>
</feature>
<dbReference type="Pfam" id="PF00172">
    <property type="entry name" value="Zn_clus"/>
    <property type="match status" value="1"/>
</dbReference>
<accession>A0A5C3NBS3</accession>
<keyword evidence="1" id="KW-0479">Metal-binding</keyword>
<feature type="region of interest" description="Disordered" evidence="6">
    <location>
        <begin position="965"/>
        <end position="995"/>
    </location>
</feature>
<dbReference type="SUPFAM" id="SSF57701">
    <property type="entry name" value="Zn2/Cys6 DNA-binding domain"/>
    <property type="match status" value="1"/>
</dbReference>
<evidence type="ECO:0000256" key="4">
    <source>
        <dbReference type="ARBA" id="ARBA00023163"/>
    </source>
</evidence>
<feature type="region of interest" description="Disordered" evidence="6">
    <location>
        <begin position="1"/>
        <end position="127"/>
    </location>
</feature>
<sequence length="995" mass="107465">MESYPPAENASPSDKPLQPAPPSSTKARKAKRQRGPAPETVPEATPSERTTTTPSHVNSDNSPAHPYPAHPMMNPPYPMNGSPYPQPPTSNPSYTSANPAMNRTSPQVGPGMPNHVPPQSYPYGMQQNPYATHGYGYTQFTPHMMVYPRTASQETLQNQGATSPAPSPTASTSGKRKRKSGDDARGHSVGERASDEEAASGRASGNHASPGGVVDVKKRTKTQRACDSCRTRKISDPPICQHCRQYGYECTSFKPITETRFKKRRIEQEAAAASEREKTESLRTGTASPAPSTHYFGPTSPAYLLHSQPSVSPRVYESYDLRYHHSWEVARDGDGIIQITEPDRGEPVANLSKQIDPRIEREIIQKLVNAYFMDVSPLLPIVTQSELLSNATPPPILLYSMCAVAAAKRDVPQTVFDTLRHAVNNVIKAEDVLSTASLVNVQSLIILSMTGDCHSQFVPNALSALWIRLGAAIRMAQDLGLHRAESVKADIEMRRRLWGACVISDRWTSLAYGHPFMIDVQDCDARLPSSGDNNDLYMDEMVRLSIILGRVLKTIYSPSGLTLATDEILYALLADIEAWQANLPENLRFRGPDSPTNAGILHLLYSCVCMIFWRVFMRISYSCPAHLKFSLTVEQWTTLVQLTGEAIDWLDAHERSYDVWLLVAYATTSCALVQYHTWARRKDPEAVAKLKKLRDCTAEIISLLYEATQGPSQSLDAPALNPTGGVKGKALAEGLDYRKDPSRPGGGVYIARGKAREGDYSGVAPGTIIQSDDESEGEELSVMSALGVSNIRGTTKSTGRAPPSPSSPFDVPSSDLADGVASFWPASGSSGGASNANHANTGANADANARGSSIVSMVPLAGAGASSFSNLNPAMNDLMSGAPNNNVQVMNVLDMALPDASNSALQQYALAEDGFLDGLPGGMFDWGLILIPSVNFFLVLGQWDTFFARLGPQVGLAGFQQPLAQDQQTATSNGNGASIMDGRPQQNFPPSGASS</sequence>
<feature type="region of interest" description="Disordered" evidence="6">
    <location>
        <begin position="267"/>
        <end position="293"/>
    </location>
</feature>
<dbReference type="InterPro" id="IPR007219">
    <property type="entry name" value="XnlR_reg_dom"/>
</dbReference>
<feature type="region of interest" description="Disordered" evidence="6">
    <location>
        <begin position="793"/>
        <end position="814"/>
    </location>
</feature>
<evidence type="ECO:0000256" key="2">
    <source>
        <dbReference type="ARBA" id="ARBA00023015"/>
    </source>
</evidence>
<evidence type="ECO:0000259" key="7">
    <source>
        <dbReference type="SMART" id="SM00906"/>
    </source>
</evidence>
<dbReference type="PANTHER" id="PTHR31668">
    <property type="entry name" value="GLUCOSE TRANSPORT TRANSCRIPTION REGULATOR RGT1-RELATED-RELATED"/>
    <property type="match status" value="1"/>
</dbReference>
<feature type="compositionally biased region" description="Basic and acidic residues" evidence="6">
    <location>
        <begin position="180"/>
        <end position="195"/>
    </location>
</feature>
<reference evidence="8 9" key="1">
    <citation type="journal article" date="2019" name="Nat. Ecol. Evol.">
        <title>Megaphylogeny resolves global patterns of mushroom evolution.</title>
        <authorList>
            <person name="Varga T."/>
            <person name="Krizsan K."/>
            <person name="Foldi C."/>
            <person name="Dima B."/>
            <person name="Sanchez-Garcia M."/>
            <person name="Sanchez-Ramirez S."/>
            <person name="Szollosi G.J."/>
            <person name="Szarkandi J.G."/>
            <person name="Papp V."/>
            <person name="Albert L."/>
            <person name="Andreopoulos W."/>
            <person name="Angelini C."/>
            <person name="Antonin V."/>
            <person name="Barry K.W."/>
            <person name="Bougher N.L."/>
            <person name="Buchanan P."/>
            <person name="Buyck B."/>
            <person name="Bense V."/>
            <person name="Catcheside P."/>
            <person name="Chovatia M."/>
            <person name="Cooper J."/>
            <person name="Damon W."/>
            <person name="Desjardin D."/>
            <person name="Finy P."/>
            <person name="Geml J."/>
            <person name="Haridas S."/>
            <person name="Hughes K."/>
            <person name="Justo A."/>
            <person name="Karasinski D."/>
            <person name="Kautmanova I."/>
            <person name="Kiss B."/>
            <person name="Kocsube S."/>
            <person name="Kotiranta H."/>
            <person name="LaButti K.M."/>
            <person name="Lechner B.E."/>
            <person name="Liimatainen K."/>
            <person name="Lipzen A."/>
            <person name="Lukacs Z."/>
            <person name="Mihaltcheva S."/>
            <person name="Morgado L.N."/>
            <person name="Niskanen T."/>
            <person name="Noordeloos M.E."/>
            <person name="Ohm R.A."/>
            <person name="Ortiz-Santana B."/>
            <person name="Ovrebo C."/>
            <person name="Racz N."/>
            <person name="Riley R."/>
            <person name="Savchenko A."/>
            <person name="Shiryaev A."/>
            <person name="Soop K."/>
            <person name="Spirin V."/>
            <person name="Szebenyi C."/>
            <person name="Tomsovsky M."/>
            <person name="Tulloss R.E."/>
            <person name="Uehling J."/>
            <person name="Grigoriev I.V."/>
            <person name="Vagvolgyi C."/>
            <person name="Papp T."/>
            <person name="Martin F.M."/>
            <person name="Miettinen O."/>
            <person name="Hibbett D.S."/>
            <person name="Nagy L.G."/>
        </authorList>
    </citation>
    <scope>NUCLEOTIDE SEQUENCE [LARGE SCALE GENOMIC DNA]</scope>
    <source>
        <strain evidence="8 9">OMC1185</strain>
    </source>
</reference>
<evidence type="ECO:0000256" key="5">
    <source>
        <dbReference type="ARBA" id="ARBA00023242"/>
    </source>
</evidence>
<feature type="compositionally biased region" description="Pro residues" evidence="6">
    <location>
        <begin position="65"/>
        <end position="90"/>
    </location>
</feature>
<dbReference type="PANTHER" id="PTHR31668:SF26">
    <property type="entry name" value="GLUCOSE TRANSPORT TRANSCRIPTION REGULATOR RGT1-RELATED"/>
    <property type="match status" value="1"/>
</dbReference>
<proteinExistence type="predicted"/>
<dbReference type="GO" id="GO:0000981">
    <property type="term" value="F:DNA-binding transcription factor activity, RNA polymerase II-specific"/>
    <property type="evidence" value="ECO:0007669"/>
    <property type="project" value="InterPro"/>
</dbReference>
<dbReference type="GO" id="GO:0006351">
    <property type="term" value="P:DNA-templated transcription"/>
    <property type="evidence" value="ECO:0007669"/>
    <property type="project" value="InterPro"/>
</dbReference>